<dbReference type="Gene3D" id="3.30.70.1820">
    <property type="entry name" value="L1 transposable element, RRM domain"/>
    <property type="match status" value="1"/>
</dbReference>
<keyword evidence="2" id="KW-1185">Reference proteome</keyword>
<dbReference type="AlphaFoldDB" id="A0AAD1TM36"/>
<organism evidence="1 2">
    <name type="scientific">Pelobates cultripes</name>
    <name type="common">Western spadefoot toad</name>
    <dbReference type="NCBI Taxonomy" id="61616"/>
    <lineage>
        <taxon>Eukaryota</taxon>
        <taxon>Metazoa</taxon>
        <taxon>Chordata</taxon>
        <taxon>Craniata</taxon>
        <taxon>Vertebrata</taxon>
        <taxon>Euteleostomi</taxon>
        <taxon>Amphibia</taxon>
        <taxon>Batrachia</taxon>
        <taxon>Anura</taxon>
        <taxon>Pelobatoidea</taxon>
        <taxon>Pelobatidae</taxon>
        <taxon>Pelobates</taxon>
    </lineage>
</organism>
<sequence length="201" mass="23259">MADIEGRARCNNVRFRGIEEAIKPDQLQTYIKSMCVIVVPSLTEAAWELDRVHRILRPSCFSEETPRDVISQKSQNLQQKSSGPIGLRWERIQHHNFDISISFLNHGKDEKYKKRTELVPYTAVKTQPHLATYRFTDIHLLLLWKKLDTVGIGRKAIISKIELCLLEHLLTRKQTLRSSTQALFDISSSRNFSKGEDNRNT</sequence>
<evidence type="ECO:0000313" key="2">
    <source>
        <dbReference type="Proteomes" id="UP001295444"/>
    </source>
</evidence>
<name>A0AAD1TM36_PELCU</name>
<dbReference type="EMBL" id="OW240925">
    <property type="protein sequence ID" value="CAH2329356.1"/>
    <property type="molecule type" value="Genomic_DNA"/>
</dbReference>
<dbReference type="Proteomes" id="UP001295444">
    <property type="component" value="Chromosome 14"/>
</dbReference>
<protein>
    <submittedName>
        <fullName evidence="1">Uncharacterized protein</fullName>
    </submittedName>
</protein>
<accession>A0AAD1TM36</accession>
<evidence type="ECO:0000313" key="1">
    <source>
        <dbReference type="EMBL" id="CAH2329356.1"/>
    </source>
</evidence>
<gene>
    <name evidence="1" type="ORF">PECUL_23A038675</name>
</gene>
<reference evidence="1" key="1">
    <citation type="submission" date="2022-03" db="EMBL/GenBank/DDBJ databases">
        <authorList>
            <person name="Alioto T."/>
            <person name="Alioto T."/>
            <person name="Gomez Garrido J."/>
        </authorList>
    </citation>
    <scope>NUCLEOTIDE SEQUENCE</scope>
</reference>
<proteinExistence type="predicted"/>